<evidence type="ECO:0000313" key="8">
    <source>
        <dbReference type="EMBL" id="CAG9808471.1"/>
    </source>
</evidence>
<evidence type="ECO:0000256" key="7">
    <source>
        <dbReference type="SAM" id="MobiDB-lite"/>
    </source>
</evidence>
<evidence type="ECO:0000256" key="4">
    <source>
        <dbReference type="ARBA" id="ARBA00023242"/>
    </source>
</evidence>
<dbReference type="OrthoDB" id="29058at2759"/>
<dbReference type="AlphaFoldDB" id="A0A9N9S4E8"/>
<gene>
    <name evidence="8" type="ORF">CHIRRI_LOCUS11310</name>
</gene>
<organism evidence="8 9">
    <name type="scientific">Chironomus riparius</name>
    <dbReference type="NCBI Taxonomy" id="315576"/>
    <lineage>
        <taxon>Eukaryota</taxon>
        <taxon>Metazoa</taxon>
        <taxon>Ecdysozoa</taxon>
        <taxon>Arthropoda</taxon>
        <taxon>Hexapoda</taxon>
        <taxon>Insecta</taxon>
        <taxon>Pterygota</taxon>
        <taxon>Neoptera</taxon>
        <taxon>Endopterygota</taxon>
        <taxon>Diptera</taxon>
        <taxon>Nematocera</taxon>
        <taxon>Chironomoidea</taxon>
        <taxon>Chironomidae</taxon>
        <taxon>Chironominae</taxon>
        <taxon>Chironomus</taxon>
    </lineage>
</organism>
<evidence type="ECO:0000313" key="9">
    <source>
        <dbReference type="Proteomes" id="UP001153620"/>
    </source>
</evidence>
<feature type="region of interest" description="Disordered" evidence="7">
    <location>
        <begin position="1"/>
        <end position="30"/>
    </location>
</feature>
<dbReference type="EMBL" id="OU895879">
    <property type="protein sequence ID" value="CAG9808471.1"/>
    <property type="molecule type" value="Genomic_DNA"/>
</dbReference>
<protein>
    <recommendedName>
        <fullName evidence="5">U3 small nucleolar RNA-associated protein 11</fullName>
        <shortName evidence="5">U3 snoRNA-associated protein 11</shortName>
    </recommendedName>
</protein>
<dbReference type="InterPro" id="IPR007144">
    <property type="entry name" value="SSU_processome_Utp11"/>
</dbReference>
<dbReference type="Pfam" id="PF03998">
    <property type="entry name" value="Utp11"/>
    <property type="match status" value="1"/>
</dbReference>
<feature type="compositionally biased region" description="Basic and acidic residues" evidence="7">
    <location>
        <begin position="17"/>
        <end position="30"/>
    </location>
</feature>
<keyword evidence="6" id="KW-0175">Coiled coil</keyword>
<reference evidence="8" key="1">
    <citation type="submission" date="2022-01" db="EMBL/GenBank/DDBJ databases">
        <authorList>
            <person name="King R."/>
        </authorList>
    </citation>
    <scope>NUCLEOTIDE SEQUENCE</scope>
</reference>
<dbReference type="PANTHER" id="PTHR12838">
    <property type="entry name" value="U3 SMALL NUCLEOLAR RNA-ASSOCIATED PROTEIN 11"/>
    <property type="match status" value="1"/>
</dbReference>
<keyword evidence="4 5" id="KW-0539">Nucleus</keyword>
<dbReference type="PIRSF" id="PIRSF015952">
    <property type="entry name" value="U3snoRNP11"/>
    <property type="match status" value="1"/>
</dbReference>
<keyword evidence="9" id="KW-1185">Reference proteome</keyword>
<comment type="function">
    <text evidence="5">Involved in nucleolar processing of pre-18S ribosomal RNA.</text>
</comment>
<accession>A0A9N9S4E8</accession>
<dbReference type="GO" id="GO:0032040">
    <property type="term" value="C:small-subunit processome"/>
    <property type="evidence" value="ECO:0007669"/>
    <property type="project" value="UniProtKB-UniRule"/>
</dbReference>
<comment type="similarity">
    <text evidence="2 5">Belongs to the UTP11 family.</text>
</comment>
<sequence>MSSFKKASKLNQKTHRERGQPKAREKLGLLEKKKDYKVRAQDRNEKEETIKLLRKKALNKNPDEFYHHMINSKIQKDEHFEKDKEEDLTPEQMKLMETQDSKYINMKRVIERKKIQRLQSQLHFISREKKVKNQHIFFVDNMKEAKDINETLLLTKTGSKLSEEAIQLLNQERDKSYKELEKRKEREKELAKIQRKMSVKNLTKKQKSAFKPKELQEAAKSSHVIFKYKYQRKK</sequence>
<comment type="subunit">
    <text evidence="5">Component of the ribosomal small subunit (SSU) processome.</text>
</comment>
<dbReference type="GO" id="GO:0006364">
    <property type="term" value="P:rRNA processing"/>
    <property type="evidence" value="ECO:0007669"/>
    <property type="project" value="UniProtKB-UniRule"/>
</dbReference>
<name>A0A9N9S4E8_9DIPT</name>
<evidence type="ECO:0000256" key="2">
    <source>
        <dbReference type="ARBA" id="ARBA00008105"/>
    </source>
</evidence>
<proteinExistence type="inferred from homology"/>
<dbReference type="Proteomes" id="UP001153620">
    <property type="component" value="Chromosome 3"/>
</dbReference>
<evidence type="ECO:0000256" key="6">
    <source>
        <dbReference type="SAM" id="Coils"/>
    </source>
</evidence>
<feature type="compositionally biased region" description="Basic residues" evidence="7">
    <location>
        <begin position="1"/>
        <end position="16"/>
    </location>
</feature>
<keyword evidence="3 5" id="KW-0698">rRNA processing</keyword>
<evidence type="ECO:0000256" key="3">
    <source>
        <dbReference type="ARBA" id="ARBA00022552"/>
    </source>
</evidence>
<evidence type="ECO:0000256" key="5">
    <source>
        <dbReference type="PIRNR" id="PIRNR015952"/>
    </source>
</evidence>
<dbReference type="PANTHER" id="PTHR12838:SF0">
    <property type="entry name" value="U3 SMALL NUCLEOLAR RNA-ASSOCIATED PROTEIN 11-RELATED"/>
    <property type="match status" value="1"/>
</dbReference>
<comment type="subcellular location">
    <subcellularLocation>
        <location evidence="1 5">Nucleus</location>
        <location evidence="1 5">Nucleolus</location>
    </subcellularLocation>
</comment>
<evidence type="ECO:0000256" key="1">
    <source>
        <dbReference type="ARBA" id="ARBA00004604"/>
    </source>
</evidence>
<feature type="coiled-coil region" evidence="6">
    <location>
        <begin position="166"/>
        <end position="197"/>
    </location>
</feature>
<reference evidence="8" key="2">
    <citation type="submission" date="2022-10" db="EMBL/GenBank/DDBJ databases">
        <authorList>
            <consortium name="ENA_rothamsted_submissions"/>
            <consortium name="culmorum"/>
            <person name="King R."/>
        </authorList>
    </citation>
    <scope>NUCLEOTIDE SEQUENCE</scope>
</reference>